<reference evidence="10" key="1">
    <citation type="submission" date="2021-03" db="EMBL/GenBank/DDBJ databases">
        <authorList>
            <person name="Li Z."/>
            <person name="Yang C."/>
        </authorList>
    </citation>
    <scope>NUCLEOTIDE SEQUENCE</scope>
    <source>
        <strain evidence="10">Dzin_1.0</strain>
        <tissue evidence="10">Leaf</tissue>
    </source>
</reference>
<feature type="compositionally biased region" description="Acidic residues" evidence="8">
    <location>
        <begin position="73"/>
        <end position="95"/>
    </location>
</feature>
<feature type="compositionally biased region" description="Polar residues" evidence="8">
    <location>
        <begin position="154"/>
        <end position="163"/>
    </location>
</feature>
<evidence type="ECO:0000256" key="5">
    <source>
        <dbReference type="ARBA" id="ARBA00022771"/>
    </source>
</evidence>
<feature type="domain" description="E3 ubiquitin-protein ligase RNF126-like zinc-ribbon" evidence="9">
    <location>
        <begin position="6"/>
        <end position="33"/>
    </location>
</feature>
<gene>
    <name evidence="10" type="ORF">J5N97_018090</name>
</gene>
<proteinExistence type="predicted"/>
<evidence type="ECO:0000256" key="2">
    <source>
        <dbReference type="ARBA" id="ARBA00012483"/>
    </source>
</evidence>
<name>A0A9D5HH00_9LILI</name>
<dbReference type="EMBL" id="JAGGNH010000004">
    <property type="protein sequence ID" value="KAJ0976125.1"/>
    <property type="molecule type" value="Genomic_DNA"/>
</dbReference>
<evidence type="ECO:0000256" key="4">
    <source>
        <dbReference type="ARBA" id="ARBA00022723"/>
    </source>
</evidence>
<comment type="caution">
    <text evidence="10">The sequence shown here is derived from an EMBL/GenBank/DDBJ whole genome shotgun (WGS) entry which is preliminary data.</text>
</comment>
<evidence type="ECO:0000256" key="6">
    <source>
        <dbReference type="ARBA" id="ARBA00022786"/>
    </source>
</evidence>
<dbReference type="EC" id="2.3.2.27" evidence="2"/>
<keyword evidence="3" id="KW-0808">Transferase</keyword>
<keyword evidence="6" id="KW-0833">Ubl conjugation pathway</keyword>
<evidence type="ECO:0000313" key="10">
    <source>
        <dbReference type="EMBL" id="KAJ0976125.1"/>
    </source>
</evidence>
<dbReference type="InterPro" id="IPR039525">
    <property type="entry name" value="RNF126-like_zinc-ribbon"/>
</dbReference>
<evidence type="ECO:0000256" key="3">
    <source>
        <dbReference type="ARBA" id="ARBA00022679"/>
    </source>
</evidence>
<accession>A0A9D5HH00</accession>
<keyword evidence="4" id="KW-0479">Metal-binding</keyword>
<protein>
    <recommendedName>
        <fullName evidence="2">RING-type E3 ubiquitin transferase</fullName>
        <ecNumber evidence="2">2.3.2.27</ecNumber>
    </recommendedName>
</protein>
<keyword evidence="7" id="KW-0862">Zinc</keyword>
<dbReference type="GO" id="GO:0008270">
    <property type="term" value="F:zinc ion binding"/>
    <property type="evidence" value="ECO:0007669"/>
    <property type="project" value="UniProtKB-KW"/>
</dbReference>
<dbReference type="GO" id="GO:0061630">
    <property type="term" value="F:ubiquitin protein ligase activity"/>
    <property type="evidence" value="ECO:0007669"/>
    <property type="project" value="UniProtKB-EC"/>
</dbReference>
<dbReference type="Pfam" id="PF14369">
    <property type="entry name" value="Zn_ribbon_19"/>
    <property type="match status" value="1"/>
</dbReference>
<feature type="region of interest" description="Disordered" evidence="8">
    <location>
        <begin position="70"/>
        <end position="163"/>
    </location>
</feature>
<organism evidence="10 11">
    <name type="scientific">Dioscorea zingiberensis</name>
    <dbReference type="NCBI Taxonomy" id="325984"/>
    <lineage>
        <taxon>Eukaryota</taxon>
        <taxon>Viridiplantae</taxon>
        <taxon>Streptophyta</taxon>
        <taxon>Embryophyta</taxon>
        <taxon>Tracheophyta</taxon>
        <taxon>Spermatophyta</taxon>
        <taxon>Magnoliopsida</taxon>
        <taxon>Liliopsida</taxon>
        <taxon>Dioscoreales</taxon>
        <taxon>Dioscoreaceae</taxon>
        <taxon>Dioscorea</taxon>
    </lineage>
</organism>
<keyword evidence="11" id="KW-1185">Reference proteome</keyword>
<comment type="catalytic activity">
    <reaction evidence="1">
        <text>S-ubiquitinyl-[E2 ubiquitin-conjugating enzyme]-L-cysteine + [acceptor protein]-L-lysine = [E2 ubiquitin-conjugating enzyme]-L-cysteine + N(6)-ubiquitinyl-[acceptor protein]-L-lysine.</text>
        <dbReference type="EC" id="2.3.2.27"/>
    </reaction>
</comment>
<keyword evidence="5" id="KW-0863">Zinc-finger</keyword>
<evidence type="ECO:0000256" key="7">
    <source>
        <dbReference type="ARBA" id="ARBA00022833"/>
    </source>
</evidence>
<evidence type="ECO:0000259" key="9">
    <source>
        <dbReference type="Pfam" id="PF14369"/>
    </source>
</evidence>
<dbReference type="AlphaFoldDB" id="A0A9D5HH00"/>
<evidence type="ECO:0000256" key="1">
    <source>
        <dbReference type="ARBA" id="ARBA00000900"/>
    </source>
</evidence>
<reference evidence="10" key="2">
    <citation type="journal article" date="2022" name="Hortic Res">
        <title>The genome of Dioscorea zingiberensis sheds light on the biosynthesis, origin and evolution of the medicinally important diosgenin saponins.</title>
        <authorList>
            <person name="Li Y."/>
            <person name="Tan C."/>
            <person name="Li Z."/>
            <person name="Guo J."/>
            <person name="Li S."/>
            <person name="Chen X."/>
            <person name="Wang C."/>
            <person name="Dai X."/>
            <person name="Yang H."/>
            <person name="Song W."/>
            <person name="Hou L."/>
            <person name="Xu J."/>
            <person name="Tong Z."/>
            <person name="Xu A."/>
            <person name="Yuan X."/>
            <person name="Wang W."/>
            <person name="Yang Q."/>
            <person name="Chen L."/>
            <person name="Sun Z."/>
            <person name="Wang K."/>
            <person name="Pan B."/>
            <person name="Chen J."/>
            <person name="Bao Y."/>
            <person name="Liu F."/>
            <person name="Qi X."/>
            <person name="Gang D.R."/>
            <person name="Wen J."/>
            <person name="Li J."/>
        </authorList>
    </citation>
    <scope>NUCLEOTIDE SEQUENCE</scope>
    <source>
        <strain evidence="10">Dzin_1.0</strain>
    </source>
</reference>
<evidence type="ECO:0000313" key="11">
    <source>
        <dbReference type="Proteomes" id="UP001085076"/>
    </source>
</evidence>
<sequence length="163" mass="18547">MSDFGTHWCYTCWRFVTIDGDVVCPLCNGSFIQDPNDMDNPWGAIREAASRGIDEIFNLEDYIHALMRNDTVDSSDDEEPWMDDTSDSEVEDDQIDYNSNCPALPSDSLKTIEKRLEKLKKSKAKDSQSKLKPCNLSDLSEDGSEERDQYYEAPSSSQHSEDI</sequence>
<evidence type="ECO:0000256" key="8">
    <source>
        <dbReference type="SAM" id="MobiDB-lite"/>
    </source>
</evidence>
<dbReference type="Proteomes" id="UP001085076">
    <property type="component" value="Miscellaneous, Linkage group lg04"/>
</dbReference>